<dbReference type="Proteomes" id="UP000887565">
    <property type="component" value="Unplaced"/>
</dbReference>
<dbReference type="Pfam" id="PF10036">
    <property type="entry name" value="RLL"/>
    <property type="match status" value="1"/>
</dbReference>
<keyword evidence="1" id="KW-1185">Reference proteome</keyword>
<organism evidence="1 2">
    <name type="scientific">Romanomermis culicivorax</name>
    <name type="common">Nematode worm</name>
    <dbReference type="NCBI Taxonomy" id="13658"/>
    <lineage>
        <taxon>Eukaryota</taxon>
        <taxon>Metazoa</taxon>
        <taxon>Ecdysozoa</taxon>
        <taxon>Nematoda</taxon>
        <taxon>Enoplea</taxon>
        <taxon>Dorylaimia</taxon>
        <taxon>Mermithida</taxon>
        <taxon>Mermithoidea</taxon>
        <taxon>Mermithidae</taxon>
        <taxon>Romanomermis</taxon>
    </lineage>
</organism>
<dbReference type="AlphaFoldDB" id="A0A915IFW4"/>
<name>A0A915IFW4_ROMCU</name>
<dbReference type="WBParaSite" id="nRc.2.0.1.t13081-RA">
    <property type="protein sequence ID" value="nRc.2.0.1.t13081-RA"/>
    <property type="gene ID" value="nRc.2.0.1.g13081"/>
</dbReference>
<evidence type="ECO:0000313" key="1">
    <source>
        <dbReference type="Proteomes" id="UP000887565"/>
    </source>
</evidence>
<dbReference type="InterPro" id="IPR019265">
    <property type="entry name" value="RTRAF"/>
</dbReference>
<protein>
    <submittedName>
        <fullName evidence="2">RNA transcription, translation and transport factor protein</fullName>
    </submittedName>
</protein>
<dbReference type="PANTHER" id="PTHR15924">
    <property type="entry name" value="CLE"/>
    <property type="match status" value="1"/>
</dbReference>
<proteinExistence type="predicted"/>
<sequence length="128" mass="14583">YLRDLKCPYAYNIGDQQSKLAIIDWLLSFAVRLNFSDNERLSLECLKSAIEQREQKTPAAPVVIQLDDFESGIDAGDFVLNRAVKILRLLHVRELRDLQTKINETIVDLQNITADPKTDEKLGKIGIK</sequence>
<reference evidence="2" key="1">
    <citation type="submission" date="2022-11" db="UniProtKB">
        <authorList>
            <consortium name="WormBaseParasite"/>
        </authorList>
    </citation>
    <scope>IDENTIFICATION</scope>
</reference>
<accession>A0A915IFW4</accession>
<evidence type="ECO:0000313" key="2">
    <source>
        <dbReference type="WBParaSite" id="nRc.2.0.1.t13081-RA"/>
    </source>
</evidence>